<dbReference type="EMBL" id="KY487835">
    <property type="protein sequence ID" value="AUM61741.1"/>
    <property type="molecule type" value="Genomic_DNA"/>
</dbReference>
<dbReference type="GO" id="GO:0019069">
    <property type="term" value="P:viral capsid assembly"/>
    <property type="evidence" value="ECO:0007669"/>
    <property type="project" value="InterPro"/>
</dbReference>
<evidence type="ECO:0000256" key="3">
    <source>
        <dbReference type="SAM" id="MobiDB-lite"/>
    </source>
</evidence>
<proteinExistence type="inferred from homology"/>
<accession>A0A2K9LSS5</accession>
<comment type="subunit">
    <text evidence="2">Homomultimer. Assembles in the nucleus, presumably in an immature form, then migrates to the cytoplasm once assembled as mature virion. Interacts with Rep; this interaction relocates Rep into the nucleus.</text>
</comment>
<organism evidence="4">
    <name type="scientific">uncultured virus</name>
    <dbReference type="NCBI Taxonomy" id="340016"/>
    <lineage>
        <taxon>Viruses</taxon>
        <taxon>environmental samples</taxon>
    </lineage>
</organism>
<comment type="similarity">
    <text evidence="1">Belongs to the circoviridae capsid protein family.</text>
</comment>
<feature type="region of interest" description="Disordered" evidence="3">
    <location>
        <begin position="1"/>
        <end position="20"/>
    </location>
</feature>
<dbReference type="Pfam" id="PF02443">
    <property type="entry name" value="Circo_capsid"/>
    <property type="match status" value="1"/>
</dbReference>
<gene>
    <name evidence="4" type="primary">Cap</name>
</gene>
<evidence type="ECO:0000256" key="1">
    <source>
        <dbReference type="ARBA" id="ARBA00010301"/>
    </source>
</evidence>
<dbReference type="InterPro" id="IPR003383">
    <property type="entry name" value="Circovirus_capsid"/>
</dbReference>
<dbReference type="Gene3D" id="2.60.120.950">
    <property type="entry name" value="Circovirus capsid protein"/>
    <property type="match status" value="1"/>
</dbReference>
<evidence type="ECO:0000256" key="2">
    <source>
        <dbReference type="ARBA" id="ARBA00046863"/>
    </source>
</evidence>
<name>A0A2K9LSS5_9VIRU</name>
<protein>
    <submittedName>
        <fullName evidence="4">Capsid</fullName>
    </submittedName>
</protein>
<evidence type="ECO:0000313" key="4">
    <source>
        <dbReference type="EMBL" id="AUM61741.1"/>
    </source>
</evidence>
<dbReference type="InterPro" id="IPR038652">
    <property type="entry name" value="Circovirus_capsid_sf"/>
</dbReference>
<reference evidence="4" key="1">
    <citation type="submission" date="2017-01" db="EMBL/GenBank/DDBJ databases">
        <title>High-throughput sequencing uncovers low homogeneity in the biogeography of single-stranded DNA viruses.</title>
        <authorList>
            <person name="Pearson V.M."/>
            <person name="Rokyta D.R."/>
        </authorList>
    </citation>
    <scope>NUCLEOTIDE SEQUENCE</scope>
</reference>
<sequence>MAMKSSRRKRSFKKRGISKKQRVKKIIKPTRVLNESRFMDATASGTFALGGALSASAGYMSHTTSAVLAAVNYGAIGASFRLSDLPNYTEFTNLYESYKINRITVRITPMATGAAAGAAFSSTVTQTAILFHWCLDYDDSSVPTASDAGVQALRQRSGYKFRNIYANDGKPIVISWVPRVAASYYNSAVSTAYGQKASPWLDEGSDSCPHYGLKMITETVSTGAAVLHFFKVDTKLSLSFKGRQ</sequence>